<dbReference type="STRING" id="35608.A0A2U1PY76"/>
<dbReference type="AlphaFoldDB" id="A0A2U1PY76"/>
<reference evidence="3 4" key="1">
    <citation type="journal article" date="2018" name="Mol. Plant">
        <title>The genome of Artemisia annua provides insight into the evolution of Asteraceae family and artemisinin biosynthesis.</title>
        <authorList>
            <person name="Shen Q."/>
            <person name="Zhang L."/>
            <person name="Liao Z."/>
            <person name="Wang S."/>
            <person name="Yan T."/>
            <person name="Shi P."/>
            <person name="Liu M."/>
            <person name="Fu X."/>
            <person name="Pan Q."/>
            <person name="Wang Y."/>
            <person name="Lv Z."/>
            <person name="Lu X."/>
            <person name="Zhang F."/>
            <person name="Jiang W."/>
            <person name="Ma Y."/>
            <person name="Chen M."/>
            <person name="Hao X."/>
            <person name="Li L."/>
            <person name="Tang Y."/>
            <person name="Lv G."/>
            <person name="Zhou Y."/>
            <person name="Sun X."/>
            <person name="Brodelius P.E."/>
            <person name="Rose J.K.C."/>
            <person name="Tang K."/>
        </authorList>
    </citation>
    <scope>NUCLEOTIDE SEQUENCE [LARGE SCALE GENOMIC DNA]</scope>
    <source>
        <strain evidence="4">cv. Huhao1</strain>
        <tissue evidence="3">Leaf</tissue>
    </source>
</reference>
<feature type="compositionally biased region" description="Low complexity" evidence="1">
    <location>
        <begin position="18"/>
        <end position="52"/>
    </location>
</feature>
<evidence type="ECO:0000259" key="2">
    <source>
        <dbReference type="Pfam" id="PF06911"/>
    </source>
</evidence>
<feature type="domain" description="Senescence" evidence="2">
    <location>
        <begin position="255"/>
        <end position="421"/>
    </location>
</feature>
<dbReference type="GO" id="GO:0005886">
    <property type="term" value="C:plasma membrane"/>
    <property type="evidence" value="ECO:0007669"/>
    <property type="project" value="TreeGrafter"/>
</dbReference>
<protein>
    <recommendedName>
        <fullName evidence="2">Senescence domain-containing protein</fullName>
    </recommendedName>
</protein>
<sequence>MHLKNDTQQTPSAPPMPSSSSSSNPNQPSSSSHPNQPSSSNPNQPSSSSPSSIYPNYDMKDLVENMFPDSPPSEHSSQKSDSFEELIISVPGAYLHLIDKHLSVELATGDFSIIQLRQGNNVVAILARVGETIQWPLAKDEACVKLDYSHYFFSICAPKENEKDSDMLNYGLTFASKGQEKVLKEMDEFLDHYTSFSVPKVDENKGALDMRFMVRLSPLDLRSDSKKEEMGKNCNAYWTTLAPNVEDYSGTAAKLIAAGSGRLVKGILWCGDVTVDRLNWGNEILKIKMGPGCHKNVSPETLKNIQRVKKVTMMTEKVAGGVLSGVLKVSGYFSSSVANSRFGKKFLKLVPGEMALATLDGFSKVCEAFEVSGKNVLTTSSTVTTELVSHKYGEEAAKATNEGLDAAGHAVGAAWTVFKIRTAMNPRTAMAPRLMSKSGLHNATEDMRNKAIKGMKKDSPKKPKKSKWSRCFRCCM</sequence>
<keyword evidence="4" id="KW-1185">Reference proteome</keyword>
<dbReference type="Proteomes" id="UP000245207">
    <property type="component" value="Unassembled WGS sequence"/>
</dbReference>
<accession>A0A2U1PY76</accession>
<comment type="caution">
    <text evidence="3">The sequence shown here is derived from an EMBL/GenBank/DDBJ whole genome shotgun (WGS) entry which is preliminary data.</text>
</comment>
<proteinExistence type="predicted"/>
<evidence type="ECO:0000256" key="1">
    <source>
        <dbReference type="SAM" id="MobiDB-lite"/>
    </source>
</evidence>
<dbReference type="InterPro" id="IPR009686">
    <property type="entry name" value="Senescence/spartin_C"/>
</dbReference>
<organism evidence="3 4">
    <name type="scientific">Artemisia annua</name>
    <name type="common">Sweet wormwood</name>
    <dbReference type="NCBI Taxonomy" id="35608"/>
    <lineage>
        <taxon>Eukaryota</taxon>
        <taxon>Viridiplantae</taxon>
        <taxon>Streptophyta</taxon>
        <taxon>Embryophyta</taxon>
        <taxon>Tracheophyta</taxon>
        <taxon>Spermatophyta</taxon>
        <taxon>Magnoliopsida</taxon>
        <taxon>eudicotyledons</taxon>
        <taxon>Gunneridae</taxon>
        <taxon>Pentapetalae</taxon>
        <taxon>asterids</taxon>
        <taxon>campanulids</taxon>
        <taxon>Asterales</taxon>
        <taxon>Asteraceae</taxon>
        <taxon>Asteroideae</taxon>
        <taxon>Anthemideae</taxon>
        <taxon>Artemisiinae</taxon>
        <taxon>Artemisia</taxon>
    </lineage>
</organism>
<name>A0A2U1PY76_ARTAN</name>
<gene>
    <name evidence="3" type="ORF">CTI12_AA098450</name>
</gene>
<dbReference type="EMBL" id="PKPP01000611">
    <property type="protein sequence ID" value="PWA90657.1"/>
    <property type="molecule type" value="Genomic_DNA"/>
</dbReference>
<evidence type="ECO:0000313" key="4">
    <source>
        <dbReference type="Proteomes" id="UP000245207"/>
    </source>
</evidence>
<dbReference type="PANTHER" id="PTHR21068">
    <property type="entry name" value="SPARTIN"/>
    <property type="match status" value="1"/>
</dbReference>
<dbReference type="OrthoDB" id="20821at2759"/>
<evidence type="ECO:0000313" key="3">
    <source>
        <dbReference type="EMBL" id="PWA90657.1"/>
    </source>
</evidence>
<dbReference type="Pfam" id="PF06911">
    <property type="entry name" value="Senescence"/>
    <property type="match status" value="1"/>
</dbReference>
<feature type="region of interest" description="Disordered" evidence="1">
    <location>
        <begin position="1"/>
        <end position="55"/>
    </location>
</feature>
<dbReference type="InterPro" id="IPR045036">
    <property type="entry name" value="Spartin-like"/>
</dbReference>
<dbReference type="PANTHER" id="PTHR21068:SF43">
    <property type="entry name" value="SPARTIN"/>
    <property type="match status" value="1"/>
</dbReference>